<evidence type="ECO:0000313" key="2">
    <source>
        <dbReference type="EMBL" id="ABG10299.1"/>
    </source>
</evidence>
<keyword evidence="1" id="KW-1133">Transmembrane helix</keyword>
<dbReference type="EMBL" id="CP000384">
    <property type="protein sequence ID" value="ABG10299.1"/>
    <property type="molecule type" value="Genomic_DNA"/>
</dbReference>
<name>A0A5Q5BPG0_MYCSS</name>
<dbReference type="AlphaFoldDB" id="A0A5Q5BPG0"/>
<keyword evidence="1" id="KW-0812">Transmembrane</keyword>
<keyword evidence="1" id="KW-0472">Membrane</keyword>
<organism evidence="2">
    <name type="scientific">Mycobacterium sp. (strain MCS)</name>
    <dbReference type="NCBI Taxonomy" id="164756"/>
    <lineage>
        <taxon>Bacteria</taxon>
        <taxon>Bacillati</taxon>
        <taxon>Actinomycetota</taxon>
        <taxon>Actinomycetes</taxon>
        <taxon>Mycobacteriales</taxon>
        <taxon>Mycobacteriaceae</taxon>
        <taxon>Mycobacterium</taxon>
    </lineage>
</organism>
<evidence type="ECO:0000256" key="1">
    <source>
        <dbReference type="SAM" id="Phobius"/>
    </source>
</evidence>
<dbReference type="KEGG" id="mmc:Mmcs_4194"/>
<reference evidence="2" key="1">
    <citation type="submission" date="2006-06" db="EMBL/GenBank/DDBJ databases">
        <title>Complete sequence of chromosome of Mycobacterium sp. MCS.</title>
        <authorList>
            <consortium name="US DOE Joint Genome Institute"/>
            <person name="Copeland A."/>
            <person name="Lucas S."/>
            <person name="Lapidus A."/>
            <person name="Barry K."/>
            <person name="Detter J.C."/>
            <person name="Glavina del Rio T."/>
            <person name="Hammon N."/>
            <person name="Israni S."/>
            <person name="Dalin E."/>
            <person name="Tice H."/>
            <person name="Pitluck S."/>
            <person name="Martinez M."/>
            <person name="Schmutz J."/>
            <person name="Larimer F."/>
            <person name="Land M."/>
            <person name="Hauser L."/>
            <person name="Kyrpides N."/>
            <person name="Kim E."/>
            <person name="Miller C.D."/>
            <person name="Hughes J.E."/>
            <person name="Anderson A.J."/>
            <person name="Sims R.C."/>
            <person name="Richardson P."/>
        </authorList>
    </citation>
    <scope>NUCLEOTIDE SEQUENCE [LARGE SCALE GENOMIC DNA]</scope>
    <source>
        <strain evidence="2">MCS</strain>
    </source>
</reference>
<sequence precursor="true">MVVLGVLLLILAAVAVVVGLVFYGNGMGTVPDEPMRDTGATRRGVSRIAWSELFGTMKTSVKGATRSDDRRQRAASMGAFLVMVGLILVVLAVVSFLTAML</sequence>
<protein>
    <submittedName>
        <fullName evidence="2">Uncharacterized protein</fullName>
    </submittedName>
</protein>
<gene>
    <name evidence="2" type="ordered locus">Mmcs_4194</name>
</gene>
<proteinExistence type="predicted"/>
<feature type="transmembrane region" description="Helical" evidence="1">
    <location>
        <begin position="79"/>
        <end position="100"/>
    </location>
</feature>
<feature type="transmembrane region" description="Helical" evidence="1">
    <location>
        <begin position="6"/>
        <end position="26"/>
    </location>
</feature>
<accession>A0A5Q5BPG0</accession>